<dbReference type="RefSeq" id="WP_105359344.1">
    <property type="nucleotide sequence ID" value="NZ_PUIA01000085.1"/>
</dbReference>
<name>A0A2S8EZF4_9BACT</name>
<feature type="region of interest" description="Disordered" evidence="1">
    <location>
        <begin position="1"/>
        <end position="27"/>
    </location>
</feature>
<evidence type="ECO:0000256" key="1">
    <source>
        <dbReference type="SAM" id="MobiDB-lite"/>
    </source>
</evidence>
<dbReference type="EMBL" id="PUIA01000085">
    <property type="protein sequence ID" value="PQO25282.1"/>
    <property type="molecule type" value="Genomic_DNA"/>
</dbReference>
<dbReference type="InterPro" id="IPR015915">
    <property type="entry name" value="Kelch-typ_b-propeller"/>
</dbReference>
<dbReference type="Proteomes" id="UP000240009">
    <property type="component" value="Unassembled WGS sequence"/>
</dbReference>
<reference evidence="2 3" key="1">
    <citation type="submission" date="2018-02" db="EMBL/GenBank/DDBJ databases">
        <title>Comparative genomes isolates from brazilian mangrove.</title>
        <authorList>
            <person name="Araujo J.E."/>
            <person name="Taketani R.G."/>
            <person name="Silva M.C.P."/>
            <person name="Loureco M.V."/>
            <person name="Andreote F.D."/>
        </authorList>
    </citation>
    <scope>NUCLEOTIDE SEQUENCE [LARGE SCALE GENOMIC DNA]</scope>
    <source>
        <strain evidence="2 3">HEX-2 MGV</strain>
    </source>
</reference>
<feature type="compositionally biased region" description="Basic residues" evidence="1">
    <location>
        <begin position="7"/>
        <end position="26"/>
    </location>
</feature>
<evidence type="ECO:0000313" key="3">
    <source>
        <dbReference type="Proteomes" id="UP000240009"/>
    </source>
</evidence>
<gene>
    <name evidence="2" type="ORF">C5Y96_25600</name>
</gene>
<organism evidence="2 3">
    <name type="scientific">Blastopirellula marina</name>
    <dbReference type="NCBI Taxonomy" id="124"/>
    <lineage>
        <taxon>Bacteria</taxon>
        <taxon>Pseudomonadati</taxon>
        <taxon>Planctomycetota</taxon>
        <taxon>Planctomycetia</taxon>
        <taxon>Pirellulales</taxon>
        <taxon>Pirellulaceae</taxon>
        <taxon>Blastopirellula</taxon>
    </lineage>
</organism>
<dbReference type="SUPFAM" id="SSF63829">
    <property type="entry name" value="Calcium-dependent phosphotriesterase"/>
    <property type="match status" value="1"/>
</dbReference>
<dbReference type="Gene3D" id="2.120.10.80">
    <property type="entry name" value="Kelch-type beta propeller"/>
    <property type="match status" value="1"/>
</dbReference>
<accession>A0A2S8EZF4</accession>
<sequence length="325" mass="36552">MGQFLNRRGRANKKKSNSQKRHRRNRLSGFEHVEHRRMLAGTELVFDVNVTPDTIRYEGGVELDGAFYFYAESQEHKLPSGFNLWKYDPAANGGQGEAEPLNREIIGVSTQYDRDMIAFDGKIYFTGNKSDTGAGTELWSYDPASDTFTLVADVYAGNQSSYPNRLTILNDKLYFIGFDGTNDRALLQYDPSVGSITSFGHFGRDDLLWIKAIGVELWVYDPAANEGAGTLTQVDLNYSEGSLTELEELWTFGGKIYLTAFDINYGRELFVYDPNQLPVAMDDVYTAVEDTPLTIDAAVCEIALSEDSDEEQPADEMLLPLDWTW</sequence>
<dbReference type="AlphaFoldDB" id="A0A2S8EZF4"/>
<dbReference type="OrthoDB" id="5242130at2"/>
<proteinExistence type="predicted"/>
<comment type="caution">
    <text evidence="2">The sequence shown here is derived from an EMBL/GenBank/DDBJ whole genome shotgun (WGS) entry which is preliminary data.</text>
</comment>
<protein>
    <submittedName>
        <fullName evidence="2">Uncharacterized protein</fullName>
    </submittedName>
</protein>
<evidence type="ECO:0000313" key="2">
    <source>
        <dbReference type="EMBL" id="PQO25282.1"/>
    </source>
</evidence>